<dbReference type="Proteomes" id="UP000187209">
    <property type="component" value="Unassembled WGS sequence"/>
</dbReference>
<dbReference type="OrthoDB" id="10264376at2759"/>
<feature type="repeat" description="WD" evidence="3">
    <location>
        <begin position="118"/>
        <end position="159"/>
    </location>
</feature>
<organism evidence="4 5">
    <name type="scientific">Stentor coeruleus</name>
    <dbReference type="NCBI Taxonomy" id="5963"/>
    <lineage>
        <taxon>Eukaryota</taxon>
        <taxon>Sar</taxon>
        <taxon>Alveolata</taxon>
        <taxon>Ciliophora</taxon>
        <taxon>Postciliodesmatophora</taxon>
        <taxon>Heterotrichea</taxon>
        <taxon>Heterotrichida</taxon>
        <taxon>Stentoridae</taxon>
        <taxon>Stentor</taxon>
    </lineage>
</organism>
<feature type="repeat" description="WD" evidence="3">
    <location>
        <begin position="364"/>
        <end position="405"/>
    </location>
</feature>
<keyword evidence="5" id="KW-1185">Reference proteome</keyword>
<dbReference type="PROSITE" id="PS00678">
    <property type="entry name" value="WD_REPEATS_1"/>
    <property type="match status" value="3"/>
</dbReference>
<dbReference type="InterPro" id="IPR015943">
    <property type="entry name" value="WD40/YVTN_repeat-like_dom_sf"/>
</dbReference>
<proteinExistence type="predicted"/>
<dbReference type="Gene3D" id="2.130.10.10">
    <property type="entry name" value="YVTN repeat-like/Quinoprotein amine dehydrogenase"/>
    <property type="match status" value="2"/>
</dbReference>
<evidence type="ECO:0000256" key="3">
    <source>
        <dbReference type="PROSITE-ProRule" id="PRU00221"/>
    </source>
</evidence>
<feature type="repeat" description="WD" evidence="3">
    <location>
        <begin position="70"/>
        <end position="99"/>
    </location>
</feature>
<feature type="repeat" description="WD" evidence="3">
    <location>
        <begin position="240"/>
        <end position="281"/>
    </location>
</feature>
<accession>A0A1R2BU31</accession>
<name>A0A1R2BU31_9CILI</name>
<dbReference type="PRINTS" id="PR00320">
    <property type="entry name" value="GPROTEINBRPT"/>
</dbReference>
<dbReference type="InterPro" id="IPR019775">
    <property type="entry name" value="WD40_repeat_CS"/>
</dbReference>
<feature type="repeat" description="WD" evidence="3">
    <location>
        <begin position="160"/>
        <end position="199"/>
    </location>
</feature>
<dbReference type="InterPro" id="IPR001680">
    <property type="entry name" value="WD40_rpt"/>
</dbReference>
<dbReference type="PANTHER" id="PTHR19848:SF8">
    <property type="entry name" value="F-BOX AND WD REPEAT DOMAIN CONTAINING 7"/>
    <property type="match status" value="1"/>
</dbReference>
<dbReference type="PROSITE" id="PS50294">
    <property type="entry name" value="WD_REPEATS_REGION"/>
    <property type="match status" value="4"/>
</dbReference>
<feature type="repeat" description="WD" evidence="3">
    <location>
        <begin position="28"/>
        <end position="69"/>
    </location>
</feature>
<reference evidence="4 5" key="1">
    <citation type="submission" date="2016-11" db="EMBL/GenBank/DDBJ databases">
        <title>The macronuclear genome of Stentor coeruleus: a giant cell with tiny introns.</title>
        <authorList>
            <person name="Slabodnick M."/>
            <person name="Ruby J.G."/>
            <person name="Reiff S.B."/>
            <person name="Swart E.C."/>
            <person name="Gosai S."/>
            <person name="Prabakaran S."/>
            <person name="Witkowska E."/>
            <person name="Larue G.E."/>
            <person name="Fisher S."/>
            <person name="Freeman R.M."/>
            <person name="Gunawardena J."/>
            <person name="Chu W."/>
            <person name="Stover N.A."/>
            <person name="Gregory B.D."/>
            <person name="Nowacki M."/>
            <person name="Derisi J."/>
            <person name="Roy S.W."/>
            <person name="Marshall W.F."/>
            <person name="Sood P."/>
        </authorList>
    </citation>
    <scope>NUCLEOTIDE SEQUENCE [LARGE SCALE GENOMIC DNA]</scope>
    <source>
        <strain evidence="4">WM001</strain>
    </source>
</reference>
<evidence type="ECO:0000256" key="1">
    <source>
        <dbReference type="ARBA" id="ARBA00022574"/>
    </source>
</evidence>
<evidence type="ECO:0000313" key="4">
    <source>
        <dbReference type="EMBL" id="OMJ80085.1"/>
    </source>
</evidence>
<dbReference type="PANTHER" id="PTHR19848">
    <property type="entry name" value="WD40 REPEAT PROTEIN"/>
    <property type="match status" value="1"/>
</dbReference>
<dbReference type="CDD" id="cd00200">
    <property type="entry name" value="WD40"/>
    <property type="match status" value="1"/>
</dbReference>
<keyword evidence="2" id="KW-0677">Repeat</keyword>
<protein>
    <submittedName>
        <fullName evidence="4">Uncharacterized protein</fullName>
    </submittedName>
</protein>
<dbReference type="PROSITE" id="PS50082">
    <property type="entry name" value="WD_REPEATS_2"/>
    <property type="match status" value="7"/>
</dbReference>
<keyword evidence="1 3" id="KW-0853">WD repeat</keyword>
<dbReference type="AlphaFoldDB" id="A0A1R2BU31"/>
<dbReference type="InterPro" id="IPR020472">
    <property type="entry name" value="WD40_PAC1"/>
</dbReference>
<dbReference type="SMART" id="SM00320">
    <property type="entry name" value="WD40"/>
    <property type="match status" value="10"/>
</dbReference>
<comment type="caution">
    <text evidence="4">The sequence shown here is derived from an EMBL/GenBank/DDBJ whole genome shotgun (WGS) entry which is preliminary data.</text>
</comment>
<sequence length="480" mass="54112">MNDLLKKCNKRSDICELVKSLNTYGLRVEGHFRAVTCIAVNKDNKIFASGSADLTVRIWDVVTRKQIMEFVGHSSEINALAIGQGSKIVVSGSGDNTIRSDNRVFVWDIVNMSCKGSLKGHSKKVQCILITSNGKYAISGGSDSIIIVWDLEKMTIFQACFGHKNSVNSILCTKTHLISASSDHKIIFWDINSYQLVNIFHRDSTSLRNLAYYPLFEYIIWSSDKNICIYSILNRQKIIELQHFYPITSLCVSEKLDLLISLSIDSNIIVWDLRTFNQRSNFQAPHGCLSLAFSCEKYIITSYSDRRLKVYDIDDFGVGLDFSGHLFEVSCIKPSKDFSMLATGSRDCSVRVWDTLTCIEKMCFSGHSMKITCLDFTEDNGYLISGSVDSTVQIINLRTGMIEHVMNSHENAVNCILTVWPVGIYSASDHDSLIKTTFTKNVIQFIHMFSNGKINSMQATKSKKLLVCGFNHMIRVFLII</sequence>
<gene>
    <name evidence="4" type="ORF">SteCoe_19732</name>
</gene>
<feature type="repeat" description="WD" evidence="3">
    <location>
        <begin position="322"/>
        <end position="354"/>
    </location>
</feature>
<dbReference type="EMBL" id="MPUH01000439">
    <property type="protein sequence ID" value="OMJ80085.1"/>
    <property type="molecule type" value="Genomic_DNA"/>
</dbReference>
<dbReference type="InterPro" id="IPR036322">
    <property type="entry name" value="WD40_repeat_dom_sf"/>
</dbReference>
<evidence type="ECO:0000313" key="5">
    <source>
        <dbReference type="Proteomes" id="UP000187209"/>
    </source>
</evidence>
<dbReference type="Pfam" id="PF00400">
    <property type="entry name" value="WD40"/>
    <property type="match status" value="6"/>
</dbReference>
<evidence type="ECO:0000256" key="2">
    <source>
        <dbReference type="ARBA" id="ARBA00022737"/>
    </source>
</evidence>
<dbReference type="SUPFAM" id="SSF50978">
    <property type="entry name" value="WD40 repeat-like"/>
    <property type="match status" value="2"/>
</dbReference>